<evidence type="ECO:0000313" key="7">
    <source>
        <dbReference type="Proteomes" id="UP000094769"/>
    </source>
</evidence>
<dbReference type="OrthoDB" id="9788892at2"/>
<protein>
    <submittedName>
        <fullName evidence="6">Spore protein SP21</fullName>
    </submittedName>
</protein>
<dbReference type="PANTHER" id="PTHR46733">
    <property type="entry name" value="26.5 KDA HEAT SHOCK PROTEIN, MITOCHONDRIAL"/>
    <property type="match status" value="1"/>
</dbReference>
<dbReference type="PROSITE" id="PS01031">
    <property type="entry name" value="SHSP"/>
    <property type="match status" value="1"/>
</dbReference>
<dbReference type="InterPro" id="IPR008978">
    <property type="entry name" value="HSP20-like_chaperone"/>
</dbReference>
<dbReference type="Proteomes" id="UP000094769">
    <property type="component" value="Unassembled WGS sequence"/>
</dbReference>
<organism evidence="6 7">
    <name type="scientific">Candidatus Thiodiazotropha endolucinida</name>
    <dbReference type="NCBI Taxonomy" id="1655433"/>
    <lineage>
        <taxon>Bacteria</taxon>
        <taxon>Pseudomonadati</taxon>
        <taxon>Pseudomonadota</taxon>
        <taxon>Gammaproteobacteria</taxon>
        <taxon>Chromatiales</taxon>
        <taxon>Sedimenticolaceae</taxon>
        <taxon>Candidatus Thiodiazotropha</taxon>
    </lineage>
</organism>
<feature type="region of interest" description="Disordered" evidence="4">
    <location>
        <begin position="1"/>
        <end position="25"/>
    </location>
</feature>
<evidence type="ECO:0000256" key="4">
    <source>
        <dbReference type="SAM" id="MobiDB-lite"/>
    </source>
</evidence>
<keyword evidence="7" id="KW-1185">Reference proteome</keyword>
<name>A0A7Z0VIT8_9GAMM</name>
<sequence length="131" mass="14770">MSTSKEITKQDLQPQQRRELPQRSIRPNVDILEDETGITLRADLPGVTKQGLDIQVDNETLSIDGKAEIDTPEAMQALYADVCATRYQRSFSLSSELDGDKAEANLKDGVLSLRIPKREQYQPRKIEIRNG</sequence>
<evidence type="ECO:0000259" key="5">
    <source>
        <dbReference type="PROSITE" id="PS01031"/>
    </source>
</evidence>
<dbReference type="InterPro" id="IPR002068">
    <property type="entry name" value="A-crystallin/Hsp20_dom"/>
</dbReference>
<reference evidence="6 7" key="1">
    <citation type="submission" date="2016-06" db="EMBL/GenBank/DDBJ databases">
        <title>Genome sequence of endosymbiont of Candidatus Endolucinida thiodiazotropha.</title>
        <authorList>
            <person name="Poehlein A."/>
            <person name="Koenig S."/>
            <person name="Heiden S.E."/>
            <person name="Thuermer A."/>
            <person name="Voget S."/>
            <person name="Daniel R."/>
            <person name="Markert S."/>
            <person name="Gros O."/>
            <person name="Schweder T."/>
        </authorList>
    </citation>
    <scope>NUCLEOTIDE SEQUENCE [LARGE SCALE GENOMIC DNA]</scope>
    <source>
        <strain evidence="6 7">COS</strain>
    </source>
</reference>
<dbReference type="RefSeq" id="WP_069127873.1">
    <property type="nucleotide sequence ID" value="NZ_MARB01000029.1"/>
</dbReference>
<keyword evidence="1" id="KW-0346">Stress response</keyword>
<comment type="similarity">
    <text evidence="2 3">Belongs to the small heat shock protein (HSP20) family.</text>
</comment>
<accession>A0A7Z0VIT8</accession>
<proteinExistence type="inferred from homology"/>
<evidence type="ECO:0000256" key="3">
    <source>
        <dbReference type="RuleBase" id="RU003616"/>
    </source>
</evidence>
<dbReference type="GO" id="GO:0009408">
    <property type="term" value="P:response to heat"/>
    <property type="evidence" value="ECO:0007669"/>
    <property type="project" value="InterPro"/>
</dbReference>
<dbReference type="Gene3D" id="2.60.40.790">
    <property type="match status" value="1"/>
</dbReference>
<dbReference type="InterPro" id="IPR044587">
    <property type="entry name" value="HSP21-like"/>
</dbReference>
<evidence type="ECO:0000256" key="1">
    <source>
        <dbReference type="ARBA" id="ARBA00023016"/>
    </source>
</evidence>
<gene>
    <name evidence="6" type="primary">hspA_3</name>
    <name evidence="6" type="ORF">CODIS_37470</name>
</gene>
<dbReference type="SUPFAM" id="SSF49764">
    <property type="entry name" value="HSP20-like chaperones"/>
    <property type="match status" value="1"/>
</dbReference>
<dbReference type="EMBL" id="MARB01000029">
    <property type="protein sequence ID" value="ODJ86031.1"/>
    <property type="molecule type" value="Genomic_DNA"/>
</dbReference>
<evidence type="ECO:0000313" key="6">
    <source>
        <dbReference type="EMBL" id="ODJ86031.1"/>
    </source>
</evidence>
<feature type="domain" description="SHSP" evidence="5">
    <location>
        <begin position="20"/>
        <end position="131"/>
    </location>
</feature>
<dbReference type="CDD" id="cd06464">
    <property type="entry name" value="ACD_sHsps-like"/>
    <property type="match status" value="1"/>
</dbReference>
<dbReference type="PANTHER" id="PTHR46733:SF4">
    <property type="entry name" value="HEAT SHOCK PROTEIN 21, CHLOROPLASTIC"/>
    <property type="match status" value="1"/>
</dbReference>
<comment type="caution">
    <text evidence="6">The sequence shown here is derived from an EMBL/GenBank/DDBJ whole genome shotgun (WGS) entry which is preliminary data.</text>
</comment>
<dbReference type="AlphaFoldDB" id="A0A7Z0VIT8"/>
<dbReference type="Pfam" id="PF00011">
    <property type="entry name" value="HSP20"/>
    <property type="match status" value="1"/>
</dbReference>
<evidence type="ECO:0000256" key="2">
    <source>
        <dbReference type="PROSITE-ProRule" id="PRU00285"/>
    </source>
</evidence>